<dbReference type="CDD" id="cd02537">
    <property type="entry name" value="GT8_Glycogenin"/>
    <property type="match status" value="1"/>
</dbReference>
<protein>
    <submittedName>
        <fullName evidence="1">Glycosyltransferase family 8 protein</fullName>
    </submittedName>
</protein>
<evidence type="ECO:0000313" key="1">
    <source>
        <dbReference type="EMBL" id="EKM60930.1"/>
    </source>
</evidence>
<sequence length="315" mass="35648">MPRNGAYATLLTKTEYLPGALVVHKGLVDVGSKYPLVVMVTPPVPQETRHILQERGMILVDVESLLPTAGTHAVAAHDIRFQDTWTKLRSFGLTQYDRIVMLDSDMIVMRNMDELFDLDLPSDQIAAVHACACNPRKLPHYPSDWVPENCAHSAVVHPTAITNPPQILPTSPRPYKLLNSGLVVLNPSKELASSLNHFLETSPLVPTFSFPDQDLLAAYFDGKWKVLPWCFNALKTLREIHKPLWRDDEVRCLHYILHDKPWTTPRGTAGIYEETHGWWWDQYEELGREMAASNPAAWRLVDAQVTKLNSHCTSE</sequence>
<reference evidence="1 2" key="1">
    <citation type="journal article" date="2012" name="BMC Genomics">
        <title>Comparative genomics of the white-rot fungi, Phanerochaete carnosa and P. chrysosporium, to elucidate the genetic basis of the distinct wood types they colonize.</title>
        <authorList>
            <person name="Suzuki H."/>
            <person name="MacDonald J."/>
            <person name="Syed K."/>
            <person name="Salamov A."/>
            <person name="Hori C."/>
            <person name="Aerts A."/>
            <person name="Henrissat B."/>
            <person name="Wiebenga A."/>
            <person name="vanKuyk P.A."/>
            <person name="Barry K."/>
            <person name="Lindquist E."/>
            <person name="LaButti K."/>
            <person name="Lapidus A."/>
            <person name="Lucas S."/>
            <person name="Coutinho P."/>
            <person name="Gong Y."/>
            <person name="Samejima M."/>
            <person name="Mahadevan R."/>
            <person name="Abou-Zaid M."/>
            <person name="de Vries R.P."/>
            <person name="Igarashi K."/>
            <person name="Yadav J.S."/>
            <person name="Grigoriev I.V."/>
            <person name="Master E.R."/>
        </authorList>
    </citation>
    <scope>NUCLEOTIDE SEQUENCE [LARGE SCALE GENOMIC DNA]</scope>
    <source>
        <strain evidence="1 2">HHB-10118-sp</strain>
    </source>
</reference>
<dbReference type="AlphaFoldDB" id="K5WNB7"/>
<name>K5WNB7_PHACS</name>
<dbReference type="RefSeq" id="XP_007390371.1">
    <property type="nucleotide sequence ID" value="XM_007390309.1"/>
</dbReference>
<dbReference type="KEGG" id="pco:PHACADRAFT_168270"/>
<dbReference type="HOGENOM" id="CLU_049943_0_0_1"/>
<dbReference type="SUPFAM" id="SSF53448">
    <property type="entry name" value="Nucleotide-diphospho-sugar transferases"/>
    <property type="match status" value="1"/>
</dbReference>
<dbReference type="PANTHER" id="PTHR11183">
    <property type="entry name" value="GLYCOGENIN SUBFAMILY MEMBER"/>
    <property type="match status" value="1"/>
</dbReference>
<gene>
    <name evidence="1" type="ORF">PHACADRAFT_168270</name>
</gene>
<dbReference type="OrthoDB" id="2014201at2759"/>
<accession>K5WNB7</accession>
<evidence type="ECO:0000313" key="2">
    <source>
        <dbReference type="Proteomes" id="UP000008370"/>
    </source>
</evidence>
<dbReference type="InParanoid" id="K5WNB7"/>
<dbReference type="FunCoup" id="K5WNB7">
    <property type="interactions" value="704"/>
</dbReference>
<keyword evidence="2" id="KW-1185">Reference proteome</keyword>
<organism evidence="1 2">
    <name type="scientific">Phanerochaete carnosa (strain HHB-10118-sp)</name>
    <name type="common">White-rot fungus</name>
    <name type="synonym">Peniophora carnosa</name>
    <dbReference type="NCBI Taxonomy" id="650164"/>
    <lineage>
        <taxon>Eukaryota</taxon>
        <taxon>Fungi</taxon>
        <taxon>Dikarya</taxon>
        <taxon>Basidiomycota</taxon>
        <taxon>Agaricomycotina</taxon>
        <taxon>Agaricomycetes</taxon>
        <taxon>Polyporales</taxon>
        <taxon>Phanerochaetaceae</taxon>
        <taxon>Phanerochaete</taxon>
    </lineage>
</organism>
<dbReference type="STRING" id="650164.K5WNB7"/>
<dbReference type="InterPro" id="IPR029044">
    <property type="entry name" value="Nucleotide-diphossugar_trans"/>
</dbReference>
<dbReference type="EMBL" id="JH930468">
    <property type="protein sequence ID" value="EKM60930.1"/>
    <property type="molecule type" value="Genomic_DNA"/>
</dbReference>
<dbReference type="Gene3D" id="3.90.550.10">
    <property type="entry name" value="Spore Coat Polysaccharide Biosynthesis Protein SpsA, Chain A"/>
    <property type="match status" value="1"/>
</dbReference>
<proteinExistence type="predicted"/>
<dbReference type="Pfam" id="PF01501">
    <property type="entry name" value="Glyco_transf_8"/>
    <property type="match status" value="1"/>
</dbReference>
<dbReference type="GO" id="GO:0016757">
    <property type="term" value="F:glycosyltransferase activity"/>
    <property type="evidence" value="ECO:0007669"/>
    <property type="project" value="InterPro"/>
</dbReference>
<keyword evidence="1" id="KW-0808">Transferase</keyword>
<dbReference type="GeneID" id="18909425"/>
<dbReference type="Proteomes" id="UP000008370">
    <property type="component" value="Unassembled WGS sequence"/>
</dbReference>
<dbReference type="InterPro" id="IPR002495">
    <property type="entry name" value="Glyco_trans_8"/>
</dbReference>
<dbReference type="InterPro" id="IPR050587">
    <property type="entry name" value="GNT1/Glycosyltrans_8"/>
</dbReference>